<dbReference type="PANTHER" id="PTHR16675">
    <property type="entry name" value="MHC CLASS I-RELATED"/>
    <property type="match status" value="1"/>
</dbReference>
<dbReference type="RefSeq" id="XP_038870426.1">
    <property type="nucleotide sequence ID" value="XM_039014498.1"/>
</dbReference>
<accession>A0A8U1F6E0</accession>
<dbReference type="InterPro" id="IPR050208">
    <property type="entry name" value="MHC_class-I_related"/>
</dbReference>
<dbReference type="InterPro" id="IPR013783">
    <property type="entry name" value="Ig-like_fold"/>
</dbReference>
<reference evidence="7" key="1">
    <citation type="submission" date="2025-08" db="UniProtKB">
        <authorList>
            <consortium name="RefSeq"/>
        </authorList>
    </citation>
    <scope>IDENTIFICATION</scope>
    <source>
        <tissue evidence="7">White muscle</tissue>
    </source>
</reference>
<dbReference type="Pfam" id="PF07654">
    <property type="entry name" value="C1-set"/>
    <property type="match status" value="1"/>
</dbReference>
<evidence type="ECO:0000256" key="1">
    <source>
        <dbReference type="ARBA" id="ARBA00023180"/>
    </source>
</evidence>
<comment type="similarity">
    <text evidence="2">Belongs to the MHC class I family.</text>
</comment>
<dbReference type="InterPro" id="IPR011161">
    <property type="entry name" value="MHC_I-like_Ag-recog"/>
</dbReference>
<dbReference type="Proteomes" id="UP000808372">
    <property type="component" value="Chromosome 19"/>
</dbReference>
<dbReference type="SMART" id="SM00407">
    <property type="entry name" value="IGc1"/>
    <property type="match status" value="1"/>
</dbReference>
<name>A0A8U1F6E0_SALNM</name>
<feature type="transmembrane region" description="Helical" evidence="3">
    <location>
        <begin position="298"/>
        <end position="320"/>
    </location>
</feature>
<dbReference type="SUPFAM" id="SSF54452">
    <property type="entry name" value="MHC antigen-recognition domain"/>
    <property type="match status" value="1"/>
</dbReference>
<sequence length="397" mass="45993">MLGQILVLWVFLSLPTVSSVALKYFYRALSQSTGLPEFSAVAYLDEEPIYSYDSSTKEVVARQEWVKEAVDPDFWGRSTHILMETENVFKDNMNTARARFNQTSALVLQKLYKCEWDEETGATDGHEQYGYGGEDFLLFDMKNERWIAPVRQGLITKMKWDDNVKLKAKIHYLTHTCIEWLKKYVPYQRSMLERTVPPQVTLFQKNLSCPVTCHATGFYPKAIKIFWGRDGVEIHDDVVHEETLPNGDGTYQKRTHLTVSPEDLQKYNYTCTVQHIRGDDVVLSANRDSIRRNIRRHYNITITIFMVFVLVTLVIGVVVIKRKGWKGKDPTAGKEKQCPTSLPEKNVLLLNDAKPAEMEKPKMSHPADTLQCPNQDDWLRQIVQQKRYNFLKLFKSL</sequence>
<dbReference type="AlphaFoldDB" id="A0A8U1F6E0"/>
<dbReference type="SUPFAM" id="SSF48726">
    <property type="entry name" value="Immunoglobulin"/>
    <property type="match status" value="1"/>
</dbReference>
<organism evidence="6 7">
    <name type="scientific">Salvelinus namaycush</name>
    <name type="common">Lake trout</name>
    <name type="synonym">Salmo namaycush</name>
    <dbReference type="NCBI Taxonomy" id="8040"/>
    <lineage>
        <taxon>Eukaryota</taxon>
        <taxon>Metazoa</taxon>
        <taxon>Chordata</taxon>
        <taxon>Craniata</taxon>
        <taxon>Vertebrata</taxon>
        <taxon>Euteleostomi</taxon>
        <taxon>Actinopterygii</taxon>
        <taxon>Neopterygii</taxon>
        <taxon>Teleostei</taxon>
        <taxon>Protacanthopterygii</taxon>
        <taxon>Salmoniformes</taxon>
        <taxon>Salmonidae</taxon>
        <taxon>Salmoninae</taxon>
        <taxon>Salvelinus</taxon>
    </lineage>
</organism>
<dbReference type="Gene3D" id="2.60.40.10">
    <property type="entry name" value="Immunoglobulins"/>
    <property type="match status" value="1"/>
</dbReference>
<keyword evidence="6" id="KW-1185">Reference proteome</keyword>
<gene>
    <name evidence="7" type="primary">LOC120064134</name>
</gene>
<keyword evidence="1" id="KW-0325">Glycoprotein</keyword>
<dbReference type="InterPro" id="IPR037055">
    <property type="entry name" value="MHC_I-like_Ag-recog_sf"/>
</dbReference>
<feature type="domain" description="Ig-like" evidence="5">
    <location>
        <begin position="186"/>
        <end position="284"/>
    </location>
</feature>
<keyword evidence="3" id="KW-0472">Membrane</keyword>
<evidence type="ECO:0000256" key="4">
    <source>
        <dbReference type="SAM" id="SignalP"/>
    </source>
</evidence>
<dbReference type="GeneID" id="120064134"/>
<evidence type="ECO:0000256" key="3">
    <source>
        <dbReference type="SAM" id="Phobius"/>
    </source>
</evidence>
<dbReference type="PROSITE" id="PS50835">
    <property type="entry name" value="IG_LIKE"/>
    <property type="match status" value="1"/>
</dbReference>
<dbReference type="Gene3D" id="3.30.500.10">
    <property type="entry name" value="MHC class I-like antigen recognition-like"/>
    <property type="match status" value="1"/>
</dbReference>
<dbReference type="InterPro" id="IPR036179">
    <property type="entry name" value="Ig-like_dom_sf"/>
</dbReference>
<dbReference type="Pfam" id="PF00129">
    <property type="entry name" value="MHC_I"/>
    <property type="match status" value="1"/>
</dbReference>
<keyword evidence="4" id="KW-0732">Signal</keyword>
<dbReference type="FunFam" id="3.30.500.10:FF:000001">
    <property type="entry name" value="H-2 class I histocompatibility antigen, alpha chain"/>
    <property type="match status" value="1"/>
</dbReference>
<evidence type="ECO:0000259" key="5">
    <source>
        <dbReference type="PROSITE" id="PS50835"/>
    </source>
</evidence>
<dbReference type="InterPro" id="IPR007110">
    <property type="entry name" value="Ig-like_dom"/>
</dbReference>
<protein>
    <submittedName>
        <fullName evidence="7">Major histocompatibility complex class I-related gene protein-like isoform X1</fullName>
    </submittedName>
</protein>
<dbReference type="PRINTS" id="PR01638">
    <property type="entry name" value="MHCCLASSI"/>
</dbReference>
<dbReference type="PANTHER" id="PTHR16675:SF237">
    <property type="entry name" value="MHC CLASS I ANTIGEN TRANSCRIPT VARIANT 1-RELATED"/>
    <property type="match status" value="1"/>
</dbReference>
<dbReference type="GO" id="GO:0006955">
    <property type="term" value="P:immune response"/>
    <property type="evidence" value="ECO:0007669"/>
    <property type="project" value="TreeGrafter"/>
</dbReference>
<keyword evidence="3" id="KW-0812">Transmembrane</keyword>
<dbReference type="InterPro" id="IPR011162">
    <property type="entry name" value="MHC_I/II-like_Ag-recog"/>
</dbReference>
<proteinExistence type="inferred from homology"/>
<evidence type="ECO:0000313" key="7">
    <source>
        <dbReference type="RefSeq" id="XP_038870426.1"/>
    </source>
</evidence>
<evidence type="ECO:0000256" key="2">
    <source>
        <dbReference type="RuleBase" id="RU004439"/>
    </source>
</evidence>
<dbReference type="CDD" id="cd07698">
    <property type="entry name" value="IgC1_MHC_I_alpha3"/>
    <property type="match status" value="1"/>
</dbReference>
<feature type="signal peptide" evidence="4">
    <location>
        <begin position="1"/>
        <end position="19"/>
    </location>
</feature>
<dbReference type="KEGG" id="snh:120064134"/>
<feature type="chain" id="PRO_5036452550" evidence="4">
    <location>
        <begin position="20"/>
        <end position="397"/>
    </location>
</feature>
<dbReference type="GO" id="GO:0009897">
    <property type="term" value="C:external side of plasma membrane"/>
    <property type="evidence" value="ECO:0007669"/>
    <property type="project" value="TreeGrafter"/>
</dbReference>
<evidence type="ECO:0000313" key="6">
    <source>
        <dbReference type="Proteomes" id="UP000808372"/>
    </source>
</evidence>
<dbReference type="GO" id="GO:0005615">
    <property type="term" value="C:extracellular space"/>
    <property type="evidence" value="ECO:0007669"/>
    <property type="project" value="TreeGrafter"/>
</dbReference>
<dbReference type="InterPro" id="IPR003597">
    <property type="entry name" value="Ig_C1-set"/>
</dbReference>
<keyword evidence="3" id="KW-1133">Transmembrane helix</keyword>
<dbReference type="InterPro" id="IPR001039">
    <property type="entry name" value="MHC_I_a_a1/a2"/>
</dbReference>